<dbReference type="CDD" id="cd23161">
    <property type="entry name" value="Prefoldin_6"/>
    <property type="match status" value="1"/>
</dbReference>
<comment type="subunit">
    <text evidence="2">Heterohexamer of two PFD-alpha type and four PFD-beta type subunits.</text>
</comment>
<keyword evidence="5" id="KW-0175">Coiled coil</keyword>
<dbReference type="Pfam" id="PF01920">
    <property type="entry name" value="Prefoldin_2"/>
    <property type="match status" value="1"/>
</dbReference>
<comment type="similarity">
    <text evidence="1">Belongs to the prefoldin subunit beta family.</text>
</comment>
<dbReference type="GO" id="GO:0051082">
    <property type="term" value="F:unfolded protein binding"/>
    <property type="evidence" value="ECO:0007669"/>
    <property type="project" value="InterPro"/>
</dbReference>
<dbReference type="OMA" id="VQTEFAQ"/>
<dbReference type="GO" id="GO:0051087">
    <property type="term" value="F:protein-folding chaperone binding"/>
    <property type="evidence" value="ECO:0007669"/>
    <property type="project" value="TreeGrafter"/>
</dbReference>
<evidence type="ECO:0000256" key="2">
    <source>
        <dbReference type="ARBA" id="ARBA00011695"/>
    </source>
</evidence>
<dbReference type="eggNOG" id="KOG3478">
    <property type="taxonomic scope" value="Eukaryota"/>
</dbReference>
<dbReference type="Proteomes" id="UP000014500">
    <property type="component" value="Unassembled WGS sequence"/>
</dbReference>
<dbReference type="EMBL" id="JH431532">
    <property type="status" value="NOT_ANNOTATED_CDS"/>
    <property type="molecule type" value="Genomic_DNA"/>
</dbReference>
<evidence type="ECO:0000313" key="6">
    <source>
        <dbReference type="EnsemblMetazoa" id="SMAR004771-PA"/>
    </source>
</evidence>
<feature type="coiled-coil region" evidence="5">
    <location>
        <begin position="80"/>
        <end position="121"/>
    </location>
</feature>
<dbReference type="HOGENOM" id="CLU_125172_0_1_1"/>
<dbReference type="GO" id="GO:0016272">
    <property type="term" value="C:prefoldin complex"/>
    <property type="evidence" value="ECO:0007669"/>
    <property type="project" value="InterPro"/>
</dbReference>
<dbReference type="PANTHER" id="PTHR21431:SF0">
    <property type="entry name" value="PREFOLDIN SUBUNIT 6"/>
    <property type="match status" value="1"/>
</dbReference>
<evidence type="ECO:0000256" key="3">
    <source>
        <dbReference type="ARBA" id="ARBA00023186"/>
    </source>
</evidence>
<dbReference type="EnsemblMetazoa" id="SMAR004771-RA">
    <property type="protein sequence ID" value="SMAR004771-PA"/>
    <property type="gene ID" value="SMAR004771"/>
</dbReference>
<protein>
    <recommendedName>
        <fullName evidence="4">Probable prefoldin subunit 6</fullName>
    </recommendedName>
</protein>
<keyword evidence="7" id="KW-1185">Reference proteome</keyword>
<dbReference type="InterPro" id="IPR009053">
    <property type="entry name" value="Prefoldin"/>
</dbReference>
<dbReference type="AlphaFoldDB" id="T1IUE9"/>
<dbReference type="GO" id="GO:0006457">
    <property type="term" value="P:protein folding"/>
    <property type="evidence" value="ECO:0007669"/>
    <property type="project" value="InterPro"/>
</dbReference>
<evidence type="ECO:0000256" key="1">
    <source>
        <dbReference type="ARBA" id="ARBA00008045"/>
    </source>
</evidence>
<dbReference type="PhylomeDB" id="T1IUE9"/>
<evidence type="ECO:0000256" key="4">
    <source>
        <dbReference type="ARBA" id="ARBA00072592"/>
    </source>
</evidence>
<accession>T1IUE9</accession>
<dbReference type="STRING" id="126957.T1IUE9"/>
<reference evidence="7" key="1">
    <citation type="submission" date="2011-05" db="EMBL/GenBank/DDBJ databases">
        <authorList>
            <person name="Richards S.R."/>
            <person name="Qu J."/>
            <person name="Jiang H."/>
            <person name="Jhangiani S.N."/>
            <person name="Agravi P."/>
            <person name="Goodspeed R."/>
            <person name="Gross S."/>
            <person name="Mandapat C."/>
            <person name="Jackson L."/>
            <person name="Mathew T."/>
            <person name="Pu L."/>
            <person name="Thornton R."/>
            <person name="Saada N."/>
            <person name="Wilczek-Boney K.B."/>
            <person name="Lee S."/>
            <person name="Kovar C."/>
            <person name="Wu Y."/>
            <person name="Scherer S.E."/>
            <person name="Worley K.C."/>
            <person name="Muzny D.M."/>
            <person name="Gibbs R."/>
        </authorList>
    </citation>
    <scope>NUCLEOTIDE SEQUENCE</scope>
    <source>
        <strain evidence="7">Brora</strain>
    </source>
</reference>
<organism evidence="6 7">
    <name type="scientific">Strigamia maritima</name>
    <name type="common">European centipede</name>
    <name type="synonym">Geophilus maritimus</name>
    <dbReference type="NCBI Taxonomy" id="126957"/>
    <lineage>
        <taxon>Eukaryota</taxon>
        <taxon>Metazoa</taxon>
        <taxon>Ecdysozoa</taxon>
        <taxon>Arthropoda</taxon>
        <taxon>Myriapoda</taxon>
        <taxon>Chilopoda</taxon>
        <taxon>Pleurostigmophora</taxon>
        <taxon>Geophilomorpha</taxon>
        <taxon>Linotaeniidae</taxon>
        <taxon>Strigamia</taxon>
    </lineage>
</organism>
<dbReference type="InterPro" id="IPR002777">
    <property type="entry name" value="PFD_beta-like"/>
</dbReference>
<keyword evidence="3" id="KW-0143">Chaperone</keyword>
<evidence type="ECO:0000256" key="5">
    <source>
        <dbReference type="SAM" id="Coils"/>
    </source>
</evidence>
<dbReference type="Gene3D" id="1.10.287.370">
    <property type="match status" value="1"/>
</dbReference>
<evidence type="ECO:0000313" key="7">
    <source>
        <dbReference type="Proteomes" id="UP000014500"/>
    </source>
</evidence>
<sequence>MAEGLQKKLQQEVEKYKTVQRDYQKILSIRQQLDGQLNENNVVKEELDLLEPGANVFKLMGPVLVKHDLEEARQNVSKRIEYINSEMKRHDDNLKDLEKQQNALQDSLNKFQQQFQQAQMKAA</sequence>
<dbReference type="GO" id="GO:0005737">
    <property type="term" value="C:cytoplasm"/>
    <property type="evidence" value="ECO:0007669"/>
    <property type="project" value="TreeGrafter"/>
</dbReference>
<proteinExistence type="inferred from homology"/>
<dbReference type="SUPFAM" id="SSF46579">
    <property type="entry name" value="Prefoldin"/>
    <property type="match status" value="1"/>
</dbReference>
<dbReference type="PANTHER" id="PTHR21431">
    <property type="entry name" value="PREFOLDIN SUBUNIT 6"/>
    <property type="match status" value="1"/>
</dbReference>
<reference evidence="6" key="2">
    <citation type="submission" date="2015-02" db="UniProtKB">
        <authorList>
            <consortium name="EnsemblMetazoa"/>
        </authorList>
    </citation>
    <scope>IDENTIFICATION</scope>
</reference>
<dbReference type="GO" id="GO:0051131">
    <property type="term" value="P:chaperone-mediated protein complex assembly"/>
    <property type="evidence" value="ECO:0007669"/>
    <property type="project" value="TreeGrafter"/>
</dbReference>
<dbReference type="FunFam" id="1.10.287.370:FF:000003">
    <property type="entry name" value="Prefoldin subunit 6"/>
    <property type="match status" value="1"/>
</dbReference>
<name>T1IUE9_STRMM</name>